<keyword evidence="21" id="KW-1185">Reference proteome</keyword>
<evidence type="ECO:0000259" key="16">
    <source>
        <dbReference type="PROSITE" id="PS50975"/>
    </source>
</evidence>
<dbReference type="InterPro" id="IPR011762">
    <property type="entry name" value="COA_CT_N"/>
</dbReference>
<dbReference type="InterPro" id="IPR011763">
    <property type="entry name" value="COA_CT_C"/>
</dbReference>
<evidence type="ECO:0000259" key="15">
    <source>
        <dbReference type="PROSITE" id="PS50968"/>
    </source>
</evidence>
<dbReference type="InterPro" id="IPR016185">
    <property type="entry name" value="PreATP-grasp_dom_sf"/>
</dbReference>
<dbReference type="InterPro" id="IPR011054">
    <property type="entry name" value="Rudment_hybrid_motif"/>
</dbReference>
<dbReference type="InterPro" id="IPR013537">
    <property type="entry name" value="AcCoA_COase_cen"/>
</dbReference>
<dbReference type="Pfam" id="PF08326">
    <property type="entry name" value="ACC_central"/>
    <property type="match status" value="1"/>
</dbReference>
<comment type="pathway">
    <text evidence="2">Lipid metabolism; malonyl-CoA biosynthesis; malonyl-CoA from acetyl-CoA: step 1/1.</text>
</comment>
<dbReference type="SUPFAM" id="SSF51230">
    <property type="entry name" value="Single hybrid motif"/>
    <property type="match status" value="1"/>
</dbReference>
<dbReference type="SUPFAM" id="SSF52096">
    <property type="entry name" value="ClpP/crotonase"/>
    <property type="match status" value="2"/>
</dbReference>
<keyword evidence="6" id="KW-0276">Fatty acid metabolism</keyword>
<dbReference type="Gene3D" id="3.90.226.10">
    <property type="entry name" value="2-enoyl-CoA Hydratase, Chain A, domain 1"/>
    <property type="match status" value="2"/>
</dbReference>
<keyword evidence="7 14" id="KW-0067">ATP-binding</keyword>
<dbReference type="Gene3D" id="3.40.50.20">
    <property type="match status" value="1"/>
</dbReference>
<keyword evidence="5 14" id="KW-0547">Nucleotide-binding</keyword>
<dbReference type="InterPro" id="IPR011764">
    <property type="entry name" value="Biotin_carboxylation_dom"/>
</dbReference>
<keyword evidence="3" id="KW-0444">Lipid biosynthesis</keyword>
<keyword evidence="10" id="KW-0092">Biotin</keyword>
<dbReference type="GO" id="GO:0004075">
    <property type="term" value="F:biotin carboxylase activity"/>
    <property type="evidence" value="ECO:0007669"/>
    <property type="project" value="UniProtKB-EC"/>
</dbReference>
<dbReference type="SUPFAM" id="SSF52440">
    <property type="entry name" value="PreATP-grasp domain"/>
    <property type="match status" value="1"/>
</dbReference>
<evidence type="ECO:0000256" key="13">
    <source>
        <dbReference type="ARBA" id="ARBA00048600"/>
    </source>
</evidence>
<gene>
    <name evidence="20" type="ORF">PVAND_008009</name>
</gene>
<evidence type="ECO:0000256" key="6">
    <source>
        <dbReference type="ARBA" id="ARBA00022832"/>
    </source>
</evidence>
<evidence type="ECO:0000259" key="18">
    <source>
        <dbReference type="PROSITE" id="PS50980"/>
    </source>
</evidence>
<feature type="domain" description="CoA carboxyltransferase N-terminal" evidence="18">
    <location>
        <begin position="1461"/>
        <end position="1799"/>
    </location>
</feature>
<evidence type="ECO:0000313" key="20">
    <source>
        <dbReference type="EMBL" id="KAG5678324.1"/>
    </source>
</evidence>
<proteinExistence type="predicted"/>
<evidence type="ECO:0000256" key="14">
    <source>
        <dbReference type="PROSITE-ProRule" id="PRU00409"/>
    </source>
</evidence>
<dbReference type="PROSITE" id="PS50975">
    <property type="entry name" value="ATP_GRASP"/>
    <property type="match status" value="1"/>
</dbReference>
<dbReference type="PROSITE" id="PS50989">
    <property type="entry name" value="COA_CT_CTER"/>
    <property type="match status" value="1"/>
</dbReference>
<dbReference type="InterPro" id="IPR049074">
    <property type="entry name" value="ACCA_BT"/>
</dbReference>
<accession>A0A9J6C840</accession>
<dbReference type="Gene3D" id="3.30.1490.20">
    <property type="entry name" value="ATP-grasp fold, A domain"/>
    <property type="match status" value="1"/>
</dbReference>
<dbReference type="InterPro" id="IPR034733">
    <property type="entry name" value="AcCoA_carboxyl_beta"/>
</dbReference>
<dbReference type="InterPro" id="IPR011053">
    <property type="entry name" value="Single_hybrid_motif"/>
</dbReference>
<feature type="domain" description="CoA carboxyltransferase C-terminal" evidence="19">
    <location>
        <begin position="1803"/>
        <end position="2116"/>
    </location>
</feature>
<dbReference type="Pfam" id="PF00289">
    <property type="entry name" value="Biotin_carb_N"/>
    <property type="match status" value="1"/>
</dbReference>
<evidence type="ECO:0000256" key="11">
    <source>
        <dbReference type="ARBA" id="ARBA00023268"/>
    </source>
</evidence>
<dbReference type="Pfam" id="PF00364">
    <property type="entry name" value="Biotin_lipoyl"/>
    <property type="match status" value="1"/>
</dbReference>
<dbReference type="GO" id="GO:0006633">
    <property type="term" value="P:fatty acid biosynthetic process"/>
    <property type="evidence" value="ECO:0007669"/>
    <property type="project" value="UniProtKB-KW"/>
</dbReference>
<dbReference type="PANTHER" id="PTHR45728">
    <property type="entry name" value="ACETYL-COA CARBOXYLASE, ISOFORM A"/>
    <property type="match status" value="1"/>
</dbReference>
<evidence type="ECO:0000256" key="3">
    <source>
        <dbReference type="ARBA" id="ARBA00022516"/>
    </source>
</evidence>
<keyword evidence="8" id="KW-0443">Lipid metabolism</keyword>
<evidence type="ECO:0000256" key="12">
    <source>
        <dbReference type="ARBA" id="ARBA00048065"/>
    </source>
</evidence>
<dbReference type="CDD" id="cd06850">
    <property type="entry name" value="biotinyl_domain"/>
    <property type="match status" value="1"/>
</dbReference>
<dbReference type="FunFam" id="2.40.50.100:FF:000005">
    <property type="entry name" value="Acetyl-CoA carboxylase 1"/>
    <property type="match status" value="1"/>
</dbReference>
<feature type="domain" description="Lipoyl-binding" evidence="15">
    <location>
        <begin position="688"/>
        <end position="762"/>
    </location>
</feature>
<dbReference type="PROSITE" id="PS50968">
    <property type="entry name" value="BIOTINYL_LIPOYL"/>
    <property type="match status" value="1"/>
</dbReference>
<comment type="cofactor">
    <cofactor evidence="1">
        <name>biotin</name>
        <dbReference type="ChEBI" id="CHEBI:57586"/>
    </cofactor>
</comment>
<dbReference type="GO" id="GO:0046872">
    <property type="term" value="F:metal ion binding"/>
    <property type="evidence" value="ECO:0007669"/>
    <property type="project" value="InterPro"/>
</dbReference>
<feature type="domain" description="ATP-grasp" evidence="16">
    <location>
        <begin position="214"/>
        <end position="410"/>
    </location>
</feature>
<evidence type="ECO:0000256" key="9">
    <source>
        <dbReference type="ARBA" id="ARBA00023160"/>
    </source>
</evidence>
<evidence type="ECO:0000256" key="8">
    <source>
        <dbReference type="ARBA" id="ARBA00023098"/>
    </source>
</evidence>
<dbReference type="Gene3D" id="2.40.460.10">
    <property type="entry name" value="Biotin dependent carboxylase carboxyltransferase"/>
    <property type="match status" value="1"/>
</dbReference>
<dbReference type="OrthoDB" id="14612at2759"/>
<evidence type="ECO:0000259" key="17">
    <source>
        <dbReference type="PROSITE" id="PS50979"/>
    </source>
</evidence>
<name>A0A9J6C840_POLVA</name>
<evidence type="ECO:0000256" key="10">
    <source>
        <dbReference type="ARBA" id="ARBA00023267"/>
    </source>
</evidence>
<dbReference type="InterPro" id="IPR005481">
    <property type="entry name" value="BC-like_N"/>
</dbReference>
<dbReference type="GO" id="GO:0003989">
    <property type="term" value="F:acetyl-CoA carboxylase activity"/>
    <property type="evidence" value="ECO:0007669"/>
    <property type="project" value="UniProtKB-EC"/>
</dbReference>
<dbReference type="Gene3D" id="3.30.470.20">
    <property type="entry name" value="ATP-grasp fold, B domain"/>
    <property type="match status" value="1"/>
</dbReference>
<dbReference type="InterPro" id="IPR005482">
    <property type="entry name" value="Biotin_COase_C"/>
</dbReference>
<evidence type="ECO:0000256" key="1">
    <source>
        <dbReference type="ARBA" id="ARBA00001953"/>
    </source>
</evidence>
<feature type="domain" description="Biotin carboxylation" evidence="17">
    <location>
        <begin position="67"/>
        <end position="560"/>
    </location>
</feature>
<comment type="caution">
    <text evidence="20">The sequence shown here is derived from an EMBL/GenBank/DDBJ whole genome shotgun (WGS) entry which is preliminary data.</text>
</comment>
<evidence type="ECO:0000256" key="7">
    <source>
        <dbReference type="ARBA" id="ARBA00022840"/>
    </source>
</evidence>
<protein>
    <recommendedName>
        <fullName evidence="22">Acetyl-CoA carboxylase</fullName>
    </recommendedName>
</protein>
<dbReference type="EMBL" id="JADBJN010000002">
    <property type="protein sequence ID" value="KAG5678324.1"/>
    <property type="molecule type" value="Genomic_DNA"/>
</dbReference>
<evidence type="ECO:0000313" key="21">
    <source>
        <dbReference type="Proteomes" id="UP001107558"/>
    </source>
</evidence>
<dbReference type="Pfam" id="PF02786">
    <property type="entry name" value="CPSase_L_D2"/>
    <property type="match status" value="1"/>
</dbReference>
<dbReference type="SMART" id="SM00878">
    <property type="entry name" value="Biotin_carb_C"/>
    <property type="match status" value="1"/>
</dbReference>
<dbReference type="PROSITE" id="PS50980">
    <property type="entry name" value="COA_CT_NTER"/>
    <property type="match status" value="1"/>
</dbReference>
<dbReference type="Gene3D" id="2.40.50.100">
    <property type="match status" value="1"/>
</dbReference>
<dbReference type="GO" id="GO:0005739">
    <property type="term" value="C:mitochondrion"/>
    <property type="evidence" value="ECO:0007669"/>
    <property type="project" value="TreeGrafter"/>
</dbReference>
<evidence type="ECO:0008006" key="22">
    <source>
        <dbReference type="Google" id="ProtNLM"/>
    </source>
</evidence>
<dbReference type="Pfam" id="PF01039">
    <property type="entry name" value="Carboxyl_trans"/>
    <property type="match status" value="1"/>
</dbReference>
<dbReference type="Proteomes" id="UP001107558">
    <property type="component" value="Chromosome 2"/>
</dbReference>
<dbReference type="InterPro" id="IPR005479">
    <property type="entry name" value="CPAse_ATP-bd"/>
</dbReference>
<evidence type="ECO:0000256" key="4">
    <source>
        <dbReference type="ARBA" id="ARBA00022598"/>
    </source>
</evidence>
<dbReference type="SUPFAM" id="SSF56059">
    <property type="entry name" value="Glutathione synthetase ATP-binding domain-like"/>
    <property type="match status" value="1"/>
</dbReference>
<dbReference type="InterPro" id="IPR000089">
    <property type="entry name" value="Biotin_lipoyl"/>
</dbReference>
<dbReference type="PANTHER" id="PTHR45728:SF3">
    <property type="entry name" value="ACETYL-COA CARBOXYLASE"/>
    <property type="match status" value="1"/>
</dbReference>
<dbReference type="InterPro" id="IPR049076">
    <property type="entry name" value="ACCA"/>
</dbReference>
<dbReference type="InterPro" id="IPR011761">
    <property type="entry name" value="ATP-grasp"/>
</dbReference>
<comment type="catalytic activity">
    <reaction evidence="12">
        <text>hydrogencarbonate + acetyl-CoA + ATP = malonyl-CoA + ADP + phosphate + H(+)</text>
        <dbReference type="Rhea" id="RHEA:11308"/>
        <dbReference type="ChEBI" id="CHEBI:15378"/>
        <dbReference type="ChEBI" id="CHEBI:17544"/>
        <dbReference type="ChEBI" id="CHEBI:30616"/>
        <dbReference type="ChEBI" id="CHEBI:43474"/>
        <dbReference type="ChEBI" id="CHEBI:57288"/>
        <dbReference type="ChEBI" id="CHEBI:57384"/>
        <dbReference type="ChEBI" id="CHEBI:456216"/>
        <dbReference type="EC" id="6.4.1.2"/>
    </reaction>
</comment>
<dbReference type="GO" id="GO:0005524">
    <property type="term" value="F:ATP binding"/>
    <property type="evidence" value="ECO:0007669"/>
    <property type="project" value="UniProtKB-UniRule"/>
</dbReference>
<reference evidence="20" key="1">
    <citation type="submission" date="2021-03" db="EMBL/GenBank/DDBJ databases">
        <title>Chromosome level genome of the anhydrobiotic midge Polypedilum vanderplanki.</title>
        <authorList>
            <person name="Yoshida Y."/>
            <person name="Kikawada T."/>
            <person name="Gusev O."/>
        </authorList>
    </citation>
    <scope>NUCLEOTIDE SEQUENCE</scope>
    <source>
        <strain evidence="20">NIAS01</strain>
        <tissue evidence="20">Whole body or cell culture</tissue>
    </source>
</reference>
<dbReference type="PROSITE" id="PS50979">
    <property type="entry name" value="BC"/>
    <property type="match status" value="1"/>
</dbReference>
<evidence type="ECO:0000256" key="5">
    <source>
        <dbReference type="ARBA" id="ARBA00022741"/>
    </source>
</evidence>
<comment type="catalytic activity">
    <reaction evidence="13">
        <text>N(6)-biotinyl-L-lysyl-[protein] + hydrogencarbonate + ATP = N(6)-carboxybiotinyl-L-lysyl-[protein] + ADP + phosphate + H(+)</text>
        <dbReference type="Rhea" id="RHEA:13501"/>
        <dbReference type="Rhea" id="RHEA-COMP:10505"/>
        <dbReference type="Rhea" id="RHEA-COMP:10506"/>
        <dbReference type="ChEBI" id="CHEBI:15378"/>
        <dbReference type="ChEBI" id="CHEBI:17544"/>
        <dbReference type="ChEBI" id="CHEBI:30616"/>
        <dbReference type="ChEBI" id="CHEBI:43474"/>
        <dbReference type="ChEBI" id="CHEBI:83144"/>
        <dbReference type="ChEBI" id="CHEBI:83145"/>
        <dbReference type="ChEBI" id="CHEBI:456216"/>
        <dbReference type="EC" id="6.3.4.14"/>
    </reaction>
</comment>
<evidence type="ECO:0000259" key="19">
    <source>
        <dbReference type="PROSITE" id="PS50989"/>
    </source>
</evidence>
<sequence length="2233" mass="256632">MTTKGKIDANLINDPLASKESSYPLTKNEKLRPRMSMSRHFLGKDIPRDFQMATTEEFVKRFNGTFVIDKILVANNGYAAVKFIRSIRRWCKDTFKNEKAIKIIVLATPEDLAMNAEFIELADHCASISGGTENFSNIELILDAAKRAKANAVWPGWNAGEKNLKLAETLQKKDIAFLGPSYQSLSLASDTINTFIIAQTIDIPTIQWNGSSLKLYSYSTGKKVKITDDLYDQAAITNIDQANQIAKNIGFPVVIKSAKGGEKSYRIIEHNSDFSAKFHQLLNEYQSPVIIMKHIPEARYVEIPLIGDKEGNVISVFTRDCTIKRQNLNIIEEAPAIFTMPKYFDDMERAAIQIAKVLRFEGVGSALFLYNPAESKFFFYDFSPYLQMEHACTEMLASMNLCACQVQVAMGISLNRIKDIRMMLNESAWDNTPIDFEKTVKKQRSFGHVITARITADELIESFRPLKGGSIKELNFRSTRDVWGYYHSNNYQHVSSTPYGHCFAWGDTRNEARQNLIMALKELSNINEIATCIEYLSTLLDSSEFVHNAFYASYYDRIIAEKTKVTGKPETLMGVIAASIHIADRHINKLFSEYQAQLERGQITCPDSLTNFCEVEMISDNLKYNVVAVKTGENLYTLIMNDCYKEVSIHRLPDGGVFMTFDSTSHTTHLKEEFGRYYVTVGNKNCVFYKDFNPSILRSPSPGKLICWLVNDGDELVKDQPYAEIEVLKSILTLYCQENGIIRIIKNPGEYLERDTIIGHLELDYTTSIPEVEKYTGGWLLGESYLKQEGHIRMLSKYKTILGNSLAGFCFPEPYNESYSRKAVKNFINHLKSPKLPLEELNEIMKKYSSRLPQTVEQRIRGLMKSYESNLDSIVANFPAGKIAFVIDDYASSIQKVRDRDAFFITVQEILQLIQRYRSGIRNHMKNVVNMLLKQYYEVECHFQYAHYDKCVSQIRENYKEDMQTVMNLIFSHSQVGKKNFLMMLLLDEALKDSEGLTDDVANTLNDLTTLTCEEHSRVALKARKFLITAHTPSYEIRRNQLESILLSAVDTRGSNGVNTESVQHLIESQTAIFDVLHEFFFSPSITLCNIAMEIYIRRIRLPHELSSVQHCEHRLNHNRSFIPAVYYTFRLPKTHLETVDKQKVIPLRIGCITAINGIEYFYELIDVILSYFESNIPMTSNEPIYIIYIAVKGLSDLPDDQMSYLLQSLCLQQRDDLLTRKVRRITFLILKDKSFPKLFNYRARDNYEEDRITRSMEPAGFYQLEINRLKLYEIQRLQTENCRMNLYLGTASVGEDRKLNDFRYFIRAIVRHSDLITNSTSFESLLNEGERVLLEAIEELEIAMALPQAKKTDSNHIFMAFLPCVIMDPIVTQTEINKMISTYATRLWKLRVLQIEMKFILLTHKNEKKNYRLFVTSELGYFMDVSMYGEILDTRDNILKFKSINAELPGPFDNLPIATPYKTRDYIQRKRFLAQSKGTTYCYDFPDMFRQMSEKLWHEFITARLNEQIHRPNQVLIECNELILIGEKLAEVKRPPGENEMSIVAWKLKLATPEFPDGRELILIANDLTASYGAISIHEALFFEKVSQLARLRKIPRILISASTGVRVGLDDELKSMFKISWRDRKDLDKGCKYIYLLSEDYSAISDQDILRTVLIEDEGESRYRITDVIGLKEGLGIENLHFASMIESETVQAYNEIVTISMVTSQTIGIGAQIVKHGKRVVQIEDSALVLANYTSLNRNLGFEAYTSNQQIGGCEIMSKNGTTHKVEADDLDGIYTILHWLSYMSDKSGGNLPIVIPSDQINRKIDFTPTKSLFDPRMMLSGRFWRDRWESGFFDRYSWSEIKQYYAPSAITGRARLGGIPVGVIAAEMRTSEVKIPADPGQLNSQEKIVSQIGNYLYPDSAQKIAHAIKDFNREDLPLIIFANWHGISSGQSSMMNGLLNYTTLIVEALREYKQPVFIYLPPHAEMRGGTWNLFSSFINPHFIEMYADVETKAGVDNPESDVEKKFRLKDIKKLIHRLDPQILSMKDEMSIMDINDERAKKLDEKIKERTQELINPYISAAVLFADIHDTSSRLVEKGCIGEIVPWRTSRPWFYWRLNRMLLTNFFIKKILECDPTLTHLKATLMIRHWFIENKAGQNLYQWDDNQLVANWLQEQKDQEKNSTISKYLEKIQKEALTLKIQSSFERSPDTVLDAVVGLCSNIPAQNRREVIHLLTQMALEKFEAKFGHE</sequence>
<keyword evidence="11" id="KW-0511">Multifunctional enzyme</keyword>
<keyword evidence="9" id="KW-0275">Fatty acid biosynthesis</keyword>
<dbReference type="SUPFAM" id="SSF51246">
    <property type="entry name" value="Rudiment single hybrid motif"/>
    <property type="match status" value="1"/>
</dbReference>
<organism evidence="20 21">
    <name type="scientific">Polypedilum vanderplanki</name>
    <name type="common">Sleeping chironomid midge</name>
    <dbReference type="NCBI Taxonomy" id="319348"/>
    <lineage>
        <taxon>Eukaryota</taxon>
        <taxon>Metazoa</taxon>
        <taxon>Ecdysozoa</taxon>
        <taxon>Arthropoda</taxon>
        <taxon>Hexapoda</taxon>
        <taxon>Insecta</taxon>
        <taxon>Pterygota</taxon>
        <taxon>Neoptera</taxon>
        <taxon>Endopterygota</taxon>
        <taxon>Diptera</taxon>
        <taxon>Nematocera</taxon>
        <taxon>Chironomoidea</taxon>
        <taxon>Chironomidae</taxon>
        <taxon>Chironominae</taxon>
        <taxon>Polypedilum</taxon>
        <taxon>Polypedilum</taxon>
    </lineage>
</organism>
<dbReference type="Pfam" id="PF21385">
    <property type="entry name" value="ACCA_BT"/>
    <property type="match status" value="1"/>
</dbReference>
<evidence type="ECO:0000256" key="2">
    <source>
        <dbReference type="ARBA" id="ARBA00004956"/>
    </source>
</evidence>
<dbReference type="InterPro" id="IPR029045">
    <property type="entry name" value="ClpP/crotonase-like_dom_sf"/>
</dbReference>
<keyword evidence="4" id="KW-0436">Ligase</keyword>
<dbReference type="InterPro" id="IPR013815">
    <property type="entry name" value="ATP_grasp_subdomain_1"/>
</dbReference>